<organism evidence="1 2">
    <name type="scientific">Pedobacter cryoconitis</name>
    <dbReference type="NCBI Taxonomy" id="188932"/>
    <lineage>
        <taxon>Bacteria</taxon>
        <taxon>Pseudomonadati</taxon>
        <taxon>Bacteroidota</taxon>
        <taxon>Sphingobacteriia</taxon>
        <taxon>Sphingobacteriales</taxon>
        <taxon>Sphingobacteriaceae</taxon>
        <taxon>Pedobacter</taxon>
    </lineage>
</organism>
<gene>
    <name evidence="1" type="ORF">LY11_03457</name>
</gene>
<dbReference type="Gene3D" id="2.60.120.560">
    <property type="entry name" value="Exo-inulinase, domain 1"/>
    <property type="match status" value="1"/>
</dbReference>
<sequence>MTKIVTSLLRLLHPGKERIFKTAVSLLMISCMISSFKIARAQNLKEKFNVVNRAVSLDKKSGAVHLNEAEGAGIAWLKGKVFTKGIIEFEVKGKDEFQASFVGIAFHGVNDSIYESIYFRPFNFRAADPVRKSHAVQYIAVPGYDWPKLRDGFPNRYEQPVSPAPDPNQWFRVKIIVAEELISVYVNNGKQPVLKVRSLTHTRGKWIGYWVGNASGGDWRNLKITAG</sequence>
<proteinExistence type="predicted"/>
<dbReference type="AlphaFoldDB" id="A0A327SQZ8"/>
<accession>A0A327SQZ8</accession>
<dbReference type="OrthoDB" id="118532at2"/>
<dbReference type="Proteomes" id="UP000249754">
    <property type="component" value="Unassembled WGS sequence"/>
</dbReference>
<evidence type="ECO:0000313" key="2">
    <source>
        <dbReference type="Proteomes" id="UP000249754"/>
    </source>
</evidence>
<evidence type="ECO:0008006" key="3">
    <source>
        <dbReference type="Google" id="ProtNLM"/>
    </source>
</evidence>
<comment type="caution">
    <text evidence="1">The sequence shown here is derived from an EMBL/GenBank/DDBJ whole genome shotgun (WGS) entry which is preliminary data.</text>
</comment>
<name>A0A327SQZ8_9SPHI</name>
<reference evidence="1 2" key="1">
    <citation type="submission" date="2018-06" db="EMBL/GenBank/DDBJ databases">
        <title>Genomic Encyclopedia of Archaeal and Bacterial Type Strains, Phase II (KMG-II): from individual species to whole genera.</title>
        <authorList>
            <person name="Goeker M."/>
        </authorList>
    </citation>
    <scope>NUCLEOTIDE SEQUENCE [LARGE SCALE GENOMIC DNA]</scope>
    <source>
        <strain evidence="1 2">DSM 14825</strain>
    </source>
</reference>
<evidence type="ECO:0000313" key="1">
    <source>
        <dbReference type="EMBL" id="RAJ28137.1"/>
    </source>
</evidence>
<dbReference type="EMBL" id="QLLR01000019">
    <property type="protein sequence ID" value="RAJ28137.1"/>
    <property type="molecule type" value="Genomic_DNA"/>
</dbReference>
<protein>
    <recommendedName>
        <fullName evidence="3">3-keto-disaccharide hydrolase domain-containing protein</fullName>
    </recommendedName>
</protein>
<dbReference type="RefSeq" id="WP_111634872.1">
    <property type="nucleotide sequence ID" value="NZ_QLLR01000019.1"/>
</dbReference>